<dbReference type="EMBL" id="JACHXS010000003">
    <property type="protein sequence ID" value="MBB3221327.1"/>
    <property type="molecule type" value="Genomic_DNA"/>
</dbReference>
<gene>
    <name evidence="3" type="ORF">FCL38_08675</name>
    <name evidence="2" type="ORF">FHS02_002134</name>
</gene>
<evidence type="ECO:0000313" key="5">
    <source>
        <dbReference type="Proteomes" id="UP000584325"/>
    </source>
</evidence>
<evidence type="ECO:0000256" key="1">
    <source>
        <dbReference type="SAM" id="SignalP"/>
    </source>
</evidence>
<dbReference type="EMBL" id="CP040017">
    <property type="protein sequence ID" value="QCP10494.1"/>
    <property type="molecule type" value="Genomic_DNA"/>
</dbReference>
<organism evidence="2 5">
    <name type="scientific">Pseudoduganella umbonata</name>
    <dbReference type="NCBI Taxonomy" id="864828"/>
    <lineage>
        <taxon>Bacteria</taxon>
        <taxon>Pseudomonadati</taxon>
        <taxon>Pseudomonadota</taxon>
        <taxon>Betaproteobacteria</taxon>
        <taxon>Burkholderiales</taxon>
        <taxon>Oxalobacteraceae</taxon>
        <taxon>Telluria group</taxon>
        <taxon>Pseudoduganella</taxon>
    </lineage>
</organism>
<keyword evidence="1" id="KW-0732">Signal</keyword>
<dbReference type="NCBIfam" id="TIGR02595">
    <property type="entry name" value="PEP_CTERM"/>
    <property type="match status" value="1"/>
</dbReference>
<keyword evidence="4" id="KW-1185">Reference proteome</keyword>
<reference evidence="3 4" key="1">
    <citation type="submission" date="2019-05" db="EMBL/GenBank/DDBJ databases">
        <title>Draft Genome Sequences of Six Type Strains of the Genus Massilia.</title>
        <authorList>
            <person name="Miess H."/>
            <person name="Frediansyhah A."/>
            <person name="Gross H."/>
        </authorList>
    </citation>
    <scope>NUCLEOTIDE SEQUENCE [LARGE SCALE GENOMIC DNA]</scope>
    <source>
        <strain evidence="3 4">DSMZ 26121</strain>
    </source>
</reference>
<proteinExistence type="predicted"/>
<feature type="signal peptide" evidence="1">
    <location>
        <begin position="1"/>
        <end position="20"/>
    </location>
</feature>
<dbReference type="RefSeq" id="WP_137313377.1">
    <property type="nucleotide sequence ID" value="NZ_CP040017.1"/>
</dbReference>
<dbReference type="AlphaFoldDB" id="A0A4P8HPV7"/>
<feature type="chain" id="PRO_5044607333" evidence="1">
    <location>
        <begin position="21"/>
        <end position="195"/>
    </location>
</feature>
<sequence>MSKLLAFLAAACFIAAPVHAETLAIDFNTVPGADGRLGTADDEPIFSDGYPSRIEEEYAAVGVHFNTASVAKGAFFDGNPGNTFLTSQPVSGWFDMPVYGISIDSYSYWNATLSAYDAAGNLLVSDSIDGGWQRATLSVASTAPIFRFTVLPDAEGRILNLDNLALAVSPVPEPSQLAMLAGGLLLVGSALRRRR</sequence>
<name>A0A4P8HPV7_9BURK</name>
<accession>A0A4P8HPV7</accession>
<dbReference type="InterPro" id="IPR013424">
    <property type="entry name" value="Ice-binding_C"/>
</dbReference>
<evidence type="ECO:0000313" key="3">
    <source>
        <dbReference type="EMBL" id="QCP10494.1"/>
    </source>
</evidence>
<reference evidence="2 5" key="2">
    <citation type="submission" date="2020-08" db="EMBL/GenBank/DDBJ databases">
        <title>Genomic Encyclopedia of Type Strains, Phase III (KMG-III): the genomes of soil and plant-associated and newly described type strains.</title>
        <authorList>
            <person name="Whitman W."/>
        </authorList>
    </citation>
    <scope>NUCLEOTIDE SEQUENCE [LARGE SCALE GENOMIC DNA]</scope>
    <source>
        <strain evidence="2 5">CECT 7753</strain>
    </source>
</reference>
<dbReference type="OrthoDB" id="8757980at2"/>
<protein>
    <submittedName>
        <fullName evidence="3">PEP-CTERM sorting domain-containing protein</fullName>
    </submittedName>
</protein>
<evidence type="ECO:0000313" key="4">
    <source>
        <dbReference type="Proteomes" id="UP000298763"/>
    </source>
</evidence>
<dbReference type="Proteomes" id="UP000298763">
    <property type="component" value="Chromosome"/>
</dbReference>
<dbReference type="Proteomes" id="UP000584325">
    <property type="component" value="Unassembled WGS sequence"/>
</dbReference>
<evidence type="ECO:0000313" key="2">
    <source>
        <dbReference type="EMBL" id="MBB3221327.1"/>
    </source>
</evidence>